<evidence type="ECO:0000313" key="3">
    <source>
        <dbReference type="Proteomes" id="UP000189738"/>
    </source>
</evidence>
<name>A0A494J4N5_9FLAO</name>
<gene>
    <name evidence="1" type="ORF">AYC66_00450</name>
    <name evidence="2" type="ORF">BAY09_02780</name>
</gene>
<dbReference type="EMBL" id="CP014339">
    <property type="protein sequence ID" value="AQX49244.1"/>
    <property type="molecule type" value="Genomic_DNA"/>
</dbReference>
<proteinExistence type="predicted"/>
<evidence type="ECO:0000313" key="1">
    <source>
        <dbReference type="EMBL" id="AQX49244.1"/>
    </source>
</evidence>
<dbReference type="Proteomes" id="UP000189738">
    <property type="component" value="Chromosome"/>
</dbReference>
<sequence length="171" mass="20535">MISLHPLLGLLLRRKRKNSIEFLIRKTQNMNQDFLKDLEKWNNQSQEKVVQKIEVFSEAISIEKENENPEFLTERLNLRLTKAEHKMLKEKSELSNIGMGKLIRIAVQKVQGFKIIIPNAEENKTLLEYRTNFSRIRNHFQSQMWSEDEREKYKSLLDEIIFKIDKYLQKK</sequence>
<evidence type="ECO:0008006" key="4">
    <source>
        <dbReference type="Google" id="ProtNLM"/>
    </source>
</evidence>
<protein>
    <recommendedName>
        <fullName evidence="4">Special sigma factor</fullName>
    </recommendedName>
</protein>
<reference evidence="1 3" key="1">
    <citation type="submission" date="2016-02" db="EMBL/GenBank/DDBJ databases">
        <authorList>
            <person name="Nicholson A.C."/>
            <person name="Humrighouse B.W."/>
            <person name="Loparev V."/>
            <person name="Emery B."/>
            <person name="Graziano J."/>
            <person name="McQuiston J.R."/>
        </authorList>
    </citation>
    <scope>NUCLEOTIDE SEQUENCE [LARGE SCALE GENOMIC DNA]</scope>
    <source>
        <strain evidence="1 3">E6809</strain>
    </source>
</reference>
<reference evidence="2" key="2">
    <citation type="submission" date="2016-06" db="EMBL/GenBank/DDBJ databases">
        <authorList>
            <person name="Nicholson A.C."/>
        </authorList>
    </citation>
    <scope>NUCLEOTIDE SEQUENCE [LARGE SCALE GENOMIC DNA]</scope>
    <source>
        <strain evidence="2">E6809</strain>
    </source>
</reference>
<dbReference type="AlphaFoldDB" id="A0A494J4N5"/>
<organism evidence="2">
    <name type="scientific">Elizabethkingia anophelis</name>
    <dbReference type="NCBI Taxonomy" id="1117645"/>
    <lineage>
        <taxon>Bacteria</taxon>
        <taxon>Pseudomonadati</taxon>
        <taxon>Bacteroidota</taxon>
        <taxon>Flavobacteriia</taxon>
        <taxon>Flavobacteriales</taxon>
        <taxon>Weeksellaceae</taxon>
        <taxon>Elizabethkingia</taxon>
    </lineage>
</organism>
<evidence type="ECO:0000313" key="2">
    <source>
        <dbReference type="EMBL" id="OPB48980.1"/>
    </source>
</evidence>
<dbReference type="EMBL" id="MAHS01000010">
    <property type="protein sequence ID" value="OPB48980.1"/>
    <property type="molecule type" value="Genomic_DNA"/>
</dbReference>
<accession>A0A494J4N5</accession>